<keyword evidence="3" id="KW-0479">Metal-binding</keyword>
<keyword evidence="4" id="KW-0378">Hydrolase</keyword>
<dbReference type="SUPFAM" id="SSF54897">
    <property type="entry name" value="Protease propeptides/inhibitors"/>
    <property type="match status" value="1"/>
</dbReference>
<keyword evidence="5" id="KW-0720">Serine protease</keyword>
<dbReference type="EMBL" id="JQCQ01000007">
    <property type="protein sequence ID" value="KRO25639.1"/>
    <property type="molecule type" value="Genomic_DNA"/>
</dbReference>
<dbReference type="PROSITE" id="PS00138">
    <property type="entry name" value="SUBTILASE_SER"/>
    <property type="match status" value="1"/>
</dbReference>
<dbReference type="InterPro" id="IPR023828">
    <property type="entry name" value="Peptidase_S8_Ser-AS"/>
</dbReference>
<keyword evidence="11" id="KW-1185">Reference proteome</keyword>
<dbReference type="SMART" id="SM00944">
    <property type="entry name" value="Pro-kuma_activ"/>
    <property type="match status" value="1"/>
</dbReference>
<keyword evidence="2" id="KW-0645">Protease</keyword>
<dbReference type="PATRIC" id="fig|480391.4.peg.1626"/>
<sequence>MGGLLGGYTITTSSTIMAKTKTVKIKKKAKPVKKKTVAGSKNMAIDFVMKPRNQSQLRKDIYATVTPGNKKYRKYLLPSSFGKKYGASKKTLKSVTSFLKKNHLKVSTYKGNVILRVSGKTRDFNKALKIQMVYAKAGSDTFTTSSKTPTLPKNLKSVVLDIVGLSSAPLTESTKQTKQPKQPKQPITPKPSAPVVQSKPVDYSHHKFVDTYNVGDLYKSGHKGQKQTIGIITFSKFNQQDILDFWKLKTEKVPASASRLSVKKIENGGNWDGYSETTMDIEAAGAIAPSAKLKVYQTDNTDLGQLNAYAQAVSDNQTAQLSNSWGKSESQTTFEEKNHLSSAHYVQAMDLVAEQAAIQGISNFSAAGDNGAYDDMLFGGTEKDVDFPSGLVYMTAIGGTTLPLTDNNGNQVVTKQRAWSWDYQYPMMNDYFAKSPKSLTTESWMNSYMVGGGGGFSKLSYTPAYQKSIKGVNTYKGVSMWRNKSKGARLLAYNDALTPSQGKGDSRNVPDLAVNADPMTGYNALMSDPNSYRKHQQSGIVGGTSVAAPQVAAMSAVMNSGMKHRIGFWNPQIYRLAKHHDSPFTPMNDTKDNNNLFYTGRPGTIYNQATGLGYPDFTKLFKDLNK</sequence>
<evidence type="ECO:0000259" key="9">
    <source>
        <dbReference type="PROSITE" id="PS51695"/>
    </source>
</evidence>
<evidence type="ECO:0000256" key="3">
    <source>
        <dbReference type="ARBA" id="ARBA00022723"/>
    </source>
</evidence>
<keyword evidence="7" id="KW-0865">Zymogen</keyword>
<dbReference type="CDD" id="cd11377">
    <property type="entry name" value="Pro-peptidase_S53"/>
    <property type="match status" value="1"/>
</dbReference>
<evidence type="ECO:0000256" key="1">
    <source>
        <dbReference type="ARBA" id="ARBA00001913"/>
    </source>
</evidence>
<dbReference type="GO" id="GO:0046872">
    <property type="term" value="F:metal ion binding"/>
    <property type="evidence" value="ECO:0007669"/>
    <property type="project" value="UniProtKB-KW"/>
</dbReference>
<dbReference type="Pfam" id="PF00082">
    <property type="entry name" value="Peptidase_S8"/>
    <property type="match status" value="1"/>
</dbReference>
<evidence type="ECO:0000256" key="7">
    <source>
        <dbReference type="ARBA" id="ARBA00023145"/>
    </source>
</evidence>
<dbReference type="Pfam" id="PF09286">
    <property type="entry name" value="Pro-kuma_activ"/>
    <property type="match status" value="1"/>
</dbReference>
<feature type="region of interest" description="Disordered" evidence="8">
    <location>
        <begin position="171"/>
        <end position="198"/>
    </location>
</feature>
<dbReference type="GO" id="GO:0008240">
    <property type="term" value="F:tripeptidyl-peptidase activity"/>
    <property type="evidence" value="ECO:0007669"/>
    <property type="project" value="TreeGrafter"/>
</dbReference>
<evidence type="ECO:0000256" key="6">
    <source>
        <dbReference type="ARBA" id="ARBA00022837"/>
    </source>
</evidence>
<dbReference type="PANTHER" id="PTHR14218">
    <property type="entry name" value="PROTEASE S8 TRIPEPTIDYL PEPTIDASE I CLN2"/>
    <property type="match status" value="1"/>
</dbReference>
<dbReference type="AlphaFoldDB" id="A0A0R2NIQ6"/>
<comment type="cofactor">
    <cofactor evidence="1">
        <name>Ca(2+)</name>
        <dbReference type="ChEBI" id="CHEBI:29108"/>
    </cofactor>
</comment>
<proteinExistence type="predicted"/>
<dbReference type="InterPro" id="IPR015366">
    <property type="entry name" value="S53_propep"/>
</dbReference>
<keyword evidence="6" id="KW-0106">Calcium</keyword>
<accession>A0A0R2NIQ6</accession>
<dbReference type="SUPFAM" id="SSF52743">
    <property type="entry name" value="Subtilisin-like"/>
    <property type="match status" value="1"/>
</dbReference>
<dbReference type="InterPro" id="IPR000209">
    <property type="entry name" value="Peptidase_S8/S53_dom"/>
</dbReference>
<dbReference type="InterPro" id="IPR050819">
    <property type="entry name" value="Tripeptidyl-peptidase_I"/>
</dbReference>
<reference evidence="10 11" key="1">
    <citation type="journal article" date="2015" name="Genome Announc.">
        <title>Expanding the biotechnology potential of lactobacilli through comparative genomics of 213 strains and associated genera.</title>
        <authorList>
            <person name="Sun Z."/>
            <person name="Harris H.M."/>
            <person name="McCann A."/>
            <person name="Guo C."/>
            <person name="Argimon S."/>
            <person name="Zhang W."/>
            <person name="Yang X."/>
            <person name="Jeffery I.B."/>
            <person name="Cooney J.C."/>
            <person name="Kagawa T.F."/>
            <person name="Liu W."/>
            <person name="Song Y."/>
            <person name="Salvetti E."/>
            <person name="Wrobel A."/>
            <person name="Rasinkangas P."/>
            <person name="Parkhill J."/>
            <person name="Rea M.C."/>
            <person name="O'Sullivan O."/>
            <person name="Ritari J."/>
            <person name="Douillard F.P."/>
            <person name="Paul Ross R."/>
            <person name="Yang R."/>
            <person name="Briner A.E."/>
            <person name="Felis G.E."/>
            <person name="de Vos W.M."/>
            <person name="Barrangou R."/>
            <person name="Klaenhammer T.R."/>
            <person name="Caufield P.W."/>
            <person name="Cui Y."/>
            <person name="Zhang H."/>
            <person name="O'Toole P.W."/>
        </authorList>
    </citation>
    <scope>NUCLEOTIDE SEQUENCE [LARGE SCALE GENOMIC DNA]</scope>
    <source>
        <strain evidence="10 11">DSM 23026</strain>
    </source>
</reference>
<dbReference type="Proteomes" id="UP000051249">
    <property type="component" value="Unassembled WGS sequence"/>
</dbReference>
<evidence type="ECO:0000256" key="8">
    <source>
        <dbReference type="SAM" id="MobiDB-lite"/>
    </source>
</evidence>
<evidence type="ECO:0000256" key="2">
    <source>
        <dbReference type="ARBA" id="ARBA00022670"/>
    </source>
</evidence>
<dbReference type="InterPro" id="IPR036852">
    <property type="entry name" value="Peptidase_S8/S53_dom_sf"/>
</dbReference>
<gene>
    <name evidence="10" type="ORF">IV88_GL001597</name>
</gene>
<dbReference type="PANTHER" id="PTHR14218:SF15">
    <property type="entry name" value="TRIPEPTIDYL-PEPTIDASE 1"/>
    <property type="match status" value="1"/>
</dbReference>
<protein>
    <submittedName>
        <fullName evidence="10">Peptidase S53</fullName>
    </submittedName>
</protein>
<feature type="domain" description="Peptidase S53" evidence="9">
    <location>
        <begin position="202"/>
        <end position="626"/>
    </location>
</feature>
<dbReference type="Gene3D" id="3.40.50.200">
    <property type="entry name" value="Peptidase S8/S53 domain"/>
    <property type="match status" value="1"/>
</dbReference>
<dbReference type="GO" id="GO:0004252">
    <property type="term" value="F:serine-type endopeptidase activity"/>
    <property type="evidence" value="ECO:0007669"/>
    <property type="project" value="InterPro"/>
</dbReference>
<dbReference type="GO" id="GO:0006508">
    <property type="term" value="P:proteolysis"/>
    <property type="evidence" value="ECO:0007669"/>
    <property type="project" value="UniProtKB-KW"/>
</dbReference>
<name>A0A0R2NIQ6_9LACO</name>
<evidence type="ECO:0000313" key="10">
    <source>
        <dbReference type="EMBL" id="KRO25639.1"/>
    </source>
</evidence>
<evidence type="ECO:0000256" key="4">
    <source>
        <dbReference type="ARBA" id="ARBA00022801"/>
    </source>
</evidence>
<evidence type="ECO:0000313" key="11">
    <source>
        <dbReference type="Proteomes" id="UP000051249"/>
    </source>
</evidence>
<dbReference type="InterPro" id="IPR030400">
    <property type="entry name" value="Sedolisin_dom"/>
</dbReference>
<dbReference type="PROSITE" id="PS51695">
    <property type="entry name" value="SEDOLISIN"/>
    <property type="match status" value="1"/>
</dbReference>
<dbReference type="CDD" id="cd04056">
    <property type="entry name" value="Peptidases_S53"/>
    <property type="match status" value="1"/>
</dbReference>
<comment type="caution">
    <text evidence="10">The sequence shown here is derived from an EMBL/GenBank/DDBJ whole genome shotgun (WGS) entry which is preliminary data.</text>
</comment>
<evidence type="ECO:0000256" key="5">
    <source>
        <dbReference type="ARBA" id="ARBA00022825"/>
    </source>
</evidence>
<organism evidence="10 11">
    <name type="scientific">Pediococcus argentinicus</name>
    <dbReference type="NCBI Taxonomy" id="480391"/>
    <lineage>
        <taxon>Bacteria</taxon>
        <taxon>Bacillati</taxon>
        <taxon>Bacillota</taxon>
        <taxon>Bacilli</taxon>
        <taxon>Lactobacillales</taxon>
        <taxon>Lactobacillaceae</taxon>
        <taxon>Pediococcus</taxon>
    </lineage>
</organism>
<feature type="compositionally biased region" description="Low complexity" evidence="8">
    <location>
        <begin position="174"/>
        <end position="185"/>
    </location>
</feature>